<dbReference type="OrthoDB" id="2357540at2"/>
<evidence type="ECO:0000256" key="7">
    <source>
        <dbReference type="ARBA" id="ARBA00022781"/>
    </source>
</evidence>
<accession>A0A0J6WUG0</accession>
<evidence type="ECO:0000259" key="15">
    <source>
        <dbReference type="Pfam" id="PF00137"/>
    </source>
</evidence>
<keyword evidence="10 14" id="KW-0446">Lipid-binding</keyword>
<evidence type="ECO:0000256" key="5">
    <source>
        <dbReference type="ARBA" id="ARBA00022547"/>
    </source>
</evidence>
<dbReference type="SUPFAM" id="SSF81333">
    <property type="entry name" value="F1F0 ATP synthase subunit C"/>
    <property type="match status" value="1"/>
</dbReference>
<comment type="caution">
    <text evidence="16">The sequence shown here is derived from an EMBL/GenBank/DDBJ whole genome shotgun (WGS) entry which is preliminary data.</text>
</comment>
<dbReference type="GO" id="GO:0046933">
    <property type="term" value="F:proton-transporting ATP synthase activity, rotational mechanism"/>
    <property type="evidence" value="ECO:0007669"/>
    <property type="project" value="UniProtKB-UniRule"/>
</dbReference>
<dbReference type="GO" id="GO:0005886">
    <property type="term" value="C:plasma membrane"/>
    <property type="evidence" value="ECO:0007669"/>
    <property type="project" value="UniProtKB-SubCell"/>
</dbReference>
<keyword evidence="5 14" id="KW-0138">CF(0)</keyword>
<evidence type="ECO:0000256" key="8">
    <source>
        <dbReference type="ARBA" id="ARBA00022989"/>
    </source>
</evidence>
<dbReference type="FunCoup" id="A0A0J6WUG0">
    <property type="interactions" value="350"/>
</dbReference>
<keyword evidence="3 14" id="KW-0813">Transport</keyword>
<dbReference type="FunFam" id="1.20.20.10:FF:000002">
    <property type="entry name" value="ATP synthase subunit c"/>
    <property type="match status" value="1"/>
</dbReference>
<protein>
    <recommendedName>
        <fullName evidence="14">ATP synthase subunit c</fullName>
    </recommendedName>
    <alternativeName>
        <fullName evidence="14">ATP synthase F(0) sector subunit c</fullName>
    </alternativeName>
    <alternativeName>
        <fullName evidence="14">F-type ATPase subunit c</fullName>
        <shortName evidence="14">F-ATPase subunit c</shortName>
    </alternativeName>
    <alternativeName>
        <fullName evidence="14">Lipid-binding protein</fullName>
    </alternativeName>
</protein>
<evidence type="ECO:0000256" key="1">
    <source>
        <dbReference type="ARBA" id="ARBA00004651"/>
    </source>
</evidence>
<feature type="domain" description="V-ATPase proteolipid subunit C-like" evidence="15">
    <location>
        <begin position="12"/>
        <end position="75"/>
    </location>
</feature>
<dbReference type="InterPro" id="IPR020537">
    <property type="entry name" value="ATP_synth_F0_csu_DDCD_BS"/>
</dbReference>
<evidence type="ECO:0000256" key="4">
    <source>
        <dbReference type="ARBA" id="ARBA00022475"/>
    </source>
</evidence>
<sequence length="85" mass="8532">MEKAIVLALSAFGACLGVGLAALGAAIGDGHAASKMLEGTARQPEMGGKLLVNMLISIGLIESMPIIAAVIAIVLVFANPFVSLL</sequence>
<comment type="similarity">
    <text evidence="2 14">Belongs to the ATPase C chain family.</text>
</comment>
<organism evidence="16 17">
    <name type="scientific">Megasphaera cerevisiae DSM 20462</name>
    <dbReference type="NCBI Taxonomy" id="1122219"/>
    <lineage>
        <taxon>Bacteria</taxon>
        <taxon>Bacillati</taxon>
        <taxon>Bacillota</taxon>
        <taxon>Negativicutes</taxon>
        <taxon>Veillonellales</taxon>
        <taxon>Veillonellaceae</taxon>
        <taxon>Megasphaera</taxon>
    </lineage>
</organism>
<gene>
    <name evidence="14" type="primary">atpE</name>
    <name evidence="16" type="ORF">AB840_09640</name>
</gene>
<dbReference type="PROSITE" id="PS00605">
    <property type="entry name" value="ATPASE_C"/>
    <property type="match status" value="1"/>
</dbReference>
<dbReference type="CDD" id="cd18185">
    <property type="entry name" value="ATP-synt_Fo_c_ATPE"/>
    <property type="match status" value="1"/>
</dbReference>
<dbReference type="GO" id="GO:0008289">
    <property type="term" value="F:lipid binding"/>
    <property type="evidence" value="ECO:0007669"/>
    <property type="project" value="UniProtKB-KW"/>
</dbReference>
<evidence type="ECO:0000256" key="14">
    <source>
        <dbReference type="HAMAP-Rule" id="MF_01396"/>
    </source>
</evidence>
<keyword evidence="17" id="KW-1185">Reference proteome</keyword>
<dbReference type="InParanoid" id="A0A0J6WUG0"/>
<dbReference type="Proteomes" id="UP000036503">
    <property type="component" value="Unassembled WGS sequence"/>
</dbReference>
<evidence type="ECO:0000256" key="6">
    <source>
        <dbReference type="ARBA" id="ARBA00022692"/>
    </source>
</evidence>
<dbReference type="InterPro" id="IPR038662">
    <property type="entry name" value="ATP_synth_F0_csu_sf"/>
</dbReference>
<feature type="transmembrane region" description="Helical" evidence="14">
    <location>
        <begin position="52"/>
        <end position="78"/>
    </location>
</feature>
<evidence type="ECO:0000256" key="10">
    <source>
        <dbReference type="ARBA" id="ARBA00023121"/>
    </source>
</evidence>
<dbReference type="InterPro" id="IPR035921">
    <property type="entry name" value="F/V-ATP_Csub_sf"/>
</dbReference>
<dbReference type="EMBL" id="LEKT01000031">
    <property type="protein sequence ID" value="KMO86169.1"/>
    <property type="molecule type" value="Genomic_DNA"/>
</dbReference>
<dbReference type="STRING" id="39029.BSR42_10825"/>
<evidence type="ECO:0000313" key="16">
    <source>
        <dbReference type="EMBL" id="KMO86169.1"/>
    </source>
</evidence>
<dbReference type="GO" id="GO:0045259">
    <property type="term" value="C:proton-transporting ATP synthase complex"/>
    <property type="evidence" value="ECO:0007669"/>
    <property type="project" value="UniProtKB-KW"/>
</dbReference>
<dbReference type="GO" id="GO:0033177">
    <property type="term" value="C:proton-transporting two-sector ATPase complex, proton-transporting domain"/>
    <property type="evidence" value="ECO:0007669"/>
    <property type="project" value="InterPro"/>
</dbReference>
<dbReference type="RefSeq" id="WP_048514633.1">
    <property type="nucleotide sequence ID" value="NZ_FUXD01000002.1"/>
</dbReference>
<comment type="function">
    <text evidence="14">Key component of the F(0) channel; it plays a direct role in translocation across the membrane. A homomeric c-ring of between 10-14 subunits forms the central stalk rotor element with the F(1) delta and epsilon subunits.</text>
</comment>
<proteinExistence type="inferred from homology"/>
<dbReference type="PATRIC" id="fig|1122219.3.peg.1747"/>
<evidence type="ECO:0000256" key="2">
    <source>
        <dbReference type="ARBA" id="ARBA00006704"/>
    </source>
</evidence>
<dbReference type="PROSITE" id="PS51257">
    <property type="entry name" value="PROKAR_LIPOPROTEIN"/>
    <property type="match status" value="1"/>
</dbReference>
<dbReference type="InterPro" id="IPR000454">
    <property type="entry name" value="ATP_synth_F0_csu"/>
</dbReference>
<dbReference type="Pfam" id="PF00137">
    <property type="entry name" value="ATP-synt_C"/>
    <property type="match status" value="1"/>
</dbReference>
<evidence type="ECO:0000256" key="3">
    <source>
        <dbReference type="ARBA" id="ARBA00022448"/>
    </source>
</evidence>
<evidence type="ECO:0000256" key="9">
    <source>
        <dbReference type="ARBA" id="ARBA00023065"/>
    </source>
</evidence>
<dbReference type="NCBIfam" id="TIGR01260">
    <property type="entry name" value="ATP_synt_c"/>
    <property type="match status" value="1"/>
</dbReference>
<name>A0A0J6WUG0_9FIRM</name>
<dbReference type="InterPro" id="IPR002379">
    <property type="entry name" value="ATPase_proteolipid_c-like_dom"/>
</dbReference>
<reference evidence="16 17" key="1">
    <citation type="submission" date="2015-06" db="EMBL/GenBank/DDBJ databases">
        <title>Draft genome sequence of beer spoilage bacterium Megasphaera cerevisiae type strain 20462.</title>
        <authorList>
            <person name="Kutumbaka K."/>
            <person name="Pasmowitz J."/>
            <person name="Mategko J."/>
            <person name="Reyes D."/>
            <person name="Friedrich A."/>
            <person name="Han S."/>
            <person name="Martens-Habbena W."/>
            <person name="Neal-McKinney J."/>
            <person name="Janagama H.K."/>
            <person name="Nadala C."/>
            <person name="Samadpour M."/>
        </authorList>
    </citation>
    <scope>NUCLEOTIDE SEQUENCE [LARGE SCALE GENOMIC DNA]</scope>
    <source>
        <strain evidence="16 17">DSM 20462</strain>
    </source>
</reference>
<comment type="subcellular location">
    <subcellularLocation>
        <location evidence="1 14">Cell membrane</location>
        <topology evidence="1 14">Multi-pass membrane protein</topology>
    </subcellularLocation>
</comment>
<dbReference type="Gene3D" id="1.20.20.10">
    <property type="entry name" value="F1F0 ATP synthase subunit C"/>
    <property type="match status" value="1"/>
</dbReference>
<evidence type="ECO:0000256" key="11">
    <source>
        <dbReference type="ARBA" id="ARBA00023136"/>
    </source>
</evidence>
<dbReference type="InterPro" id="IPR005953">
    <property type="entry name" value="ATP_synth_csu_bac/chlpt"/>
</dbReference>
<keyword evidence="4 14" id="KW-1003">Cell membrane</keyword>
<evidence type="ECO:0000256" key="13">
    <source>
        <dbReference type="ARBA" id="ARBA00025198"/>
    </source>
</evidence>
<keyword evidence="11 14" id="KW-0472">Membrane</keyword>
<keyword evidence="12 14" id="KW-0066">ATP synthesis</keyword>
<dbReference type="AlphaFoldDB" id="A0A0J6WUG0"/>
<dbReference type="PRINTS" id="PR00124">
    <property type="entry name" value="ATPASEC"/>
</dbReference>
<dbReference type="NCBIfam" id="NF005363">
    <property type="entry name" value="PRK06876.1"/>
    <property type="match status" value="1"/>
</dbReference>
<dbReference type="HAMAP" id="MF_01396">
    <property type="entry name" value="ATP_synth_c_bact"/>
    <property type="match status" value="1"/>
</dbReference>
<comment type="caution">
    <text evidence="14">Lacks conserved residue(s) required for the propagation of feature annotation.</text>
</comment>
<keyword evidence="6 14" id="KW-0812">Transmembrane</keyword>
<feature type="site" description="Reversibly protonated during proton transport" evidence="14">
    <location>
        <position position="62"/>
    </location>
</feature>
<keyword evidence="7 14" id="KW-0375">Hydrogen ion transport</keyword>
<evidence type="ECO:0000313" key="17">
    <source>
        <dbReference type="Proteomes" id="UP000036503"/>
    </source>
</evidence>
<keyword evidence="9 14" id="KW-0406">Ion transport</keyword>
<keyword evidence="8 14" id="KW-1133">Transmembrane helix</keyword>
<comment type="function">
    <text evidence="13 14">F(1)F(0) ATP synthase produces ATP from ADP in the presence of a proton or sodium gradient. F-type ATPases consist of two structural domains, F(1) containing the extramembraneous catalytic core and F(0) containing the membrane proton channel, linked together by a central stalk and a peripheral stalk. During catalysis, ATP synthesis in the catalytic domain of F(1) is coupled via a rotary mechanism of the central stalk subunits to proton translocation.</text>
</comment>
<evidence type="ECO:0000256" key="12">
    <source>
        <dbReference type="ARBA" id="ARBA00023310"/>
    </source>
</evidence>